<keyword evidence="3" id="KW-1185">Reference proteome</keyword>
<reference evidence="2" key="1">
    <citation type="submission" date="2020-06" db="EMBL/GenBank/DDBJ databases">
        <authorList>
            <consortium name="Plant Systems Biology data submission"/>
        </authorList>
    </citation>
    <scope>NUCLEOTIDE SEQUENCE</scope>
    <source>
        <strain evidence="2">D6</strain>
    </source>
</reference>
<organism evidence="2 3">
    <name type="scientific">Seminavis robusta</name>
    <dbReference type="NCBI Taxonomy" id="568900"/>
    <lineage>
        <taxon>Eukaryota</taxon>
        <taxon>Sar</taxon>
        <taxon>Stramenopiles</taxon>
        <taxon>Ochrophyta</taxon>
        <taxon>Bacillariophyta</taxon>
        <taxon>Bacillariophyceae</taxon>
        <taxon>Bacillariophycidae</taxon>
        <taxon>Naviculales</taxon>
        <taxon>Naviculaceae</taxon>
        <taxon>Seminavis</taxon>
    </lineage>
</organism>
<name>A0A9N8EX62_9STRA</name>
<feature type="region of interest" description="Disordered" evidence="1">
    <location>
        <begin position="1"/>
        <end position="50"/>
    </location>
</feature>
<feature type="region of interest" description="Disordered" evidence="1">
    <location>
        <begin position="115"/>
        <end position="182"/>
    </location>
</feature>
<dbReference type="EMBL" id="CAICTM010002120">
    <property type="protein sequence ID" value="CAB9528000.1"/>
    <property type="molecule type" value="Genomic_DNA"/>
</dbReference>
<evidence type="ECO:0000313" key="3">
    <source>
        <dbReference type="Proteomes" id="UP001153069"/>
    </source>
</evidence>
<feature type="compositionally biased region" description="Polar residues" evidence="1">
    <location>
        <begin position="25"/>
        <end position="46"/>
    </location>
</feature>
<gene>
    <name evidence="2" type="ORF">SEMRO_2122_G315530.1</name>
</gene>
<protein>
    <submittedName>
        <fullName evidence="2">Uncharacterized protein</fullName>
    </submittedName>
</protein>
<dbReference type="OrthoDB" id="43171at2759"/>
<proteinExistence type="predicted"/>
<comment type="caution">
    <text evidence="2">The sequence shown here is derived from an EMBL/GenBank/DDBJ whole genome shotgun (WGS) entry which is preliminary data.</text>
</comment>
<feature type="compositionally biased region" description="Low complexity" evidence="1">
    <location>
        <begin position="1"/>
        <end position="15"/>
    </location>
</feature>
<dbReference type="AlphaFoldDB" id="A0A9N8EX62"/>
<accession>A0A9N8EX62</accession>
<evidence type="ECO:0000256" key="1">
    <source>
        <dbReference type="SAM" id="MobiDB-lite"/>
    </source>
</evidence>
<evidence type="ECO:0000313" key="2">
    <source>
        <dbReference type="EMBL" id="CAB9528000.1"/>
    </source>
</evidence>
<feature type="compositionally biased region" description="Low complexity" evidence="1">
    <location>
        <begin position="118"/>
        <end position="140"/>
    </location>
</feature>
<dbReference type="Proteomes" id="UP001153069">
    <property type="component" value="Unassembled WGS sequence"/>
</dbReference>
<sequence>MMMSSDSLEQQLSDSFEQCTDRKTSLSSALDSKSVTAKPKVSSSGLKMTPPIKSKSWTAPAVAIGIALLLFGRSSPLFSVSSLQKELIRDIVKEKTVADEDVSFTRENIQRNVAANATSTGSSSTSSTSSTTSVDTATSTKVDGSSSEKESVEQSPTENEPSKVAHENGASSAEGKTIENGDRQSIAQNLSLDLVTSQGMMSRLTIARASVKEKLQKLYGEKYYQELFEPFVKSANGTLAVGIGDHYLYKSPGQLGRLFKLNDKNDNPLSPHIPPNSTSTGWNRMVRALQIKLLQVQVGILQKQLDGSAMVMPKYVWMTSGDAAASGMGNFRHQTYTAVLEDTVKDAFGHVGIQFSAHNYGHKLLTAAPEPALCAESIYGTDYDIMEWNYRDRGSKDAWKLGLHVYRTAVMTGSAFLPAFKGGRNKMGKTKEHRNVVSIMEKAGLAVLVPDPDVQDRLFAALPDSLQFRSKKELETALTPNLQKIKCGGELEDGGPTKFPDGSKIGGALCRYDRFDSSTCPKRNGAFWNPAWRSLALQGYTYAMLMLELLSDAIEGLSKAEKGEIDTQSTKRLEELKSSKQQQLTELTAAQTSDQENLRSSGLVGLDKWIAEQNKMVDVRKDINLTALFRSPALCHTGLLPAEIRYRGILTESNGTAQPGTGKAYERGIISNHISRVEKNGQAYDDKDPKSIKQEIMLVTDGLAQEKCNVPTVAQVVRLDNFYVSNVGGPQSLALPNDMERRYFDVAKSHGWIIVCLRTPEKKTKDLHLQILKNKSQSKAQIEITVNGVTVNGYVSPLVESETCRMLQHEDSDPAKRFTWTPNTDGKFEIQIQVHDKKLWSFLEISSFILM</sequence>